<keyword evidence="8 11" id="KW-1133">Transmembrane helix</keyword>
<evidence type="ECO:0000256" key="10">
    <source>
        <dbReference type="ARBA" id="ARBA00047348"/>
    </source>
</evidence>
<keyword evidence="7" id="KW-0769">Symport</keyword>
<dbReference type="RefSeq" id="WP_145239390.1">
    <property type="nucleotide sequence ID" value="NZ_CP036273.1"/>
</dbReference>
<evidence type="ECO:0000256" key="9">
    <source>
        <dbReference type="ARBA" id="ARBA00023136"/>
    </source>
</evidence>
<feature type="transmembrane region" description="Helical" evidence="11">
    <location>
        <begin position="228"/>
        <end position="246"/>
    </location>
</feature>
<feature type="transmembrane region" description="Helical" evidence="11">
    <location>
        <begin position="98"/>
        <end position="120"/>
    </location>
</feature>
<dbReference type="GO" id="GO:0005886">
    <property type="term" value="C:plasma membrane"/>
    <property type="evidence" value="ECO:0007669"/>
    <property type="project" value="UniProtKB-SubCell"/>
</dbReference>
<evidence type="ECO:0000313" key="13">
    <source>
        <dbReference type="Proteomes" id="UP000319576"/>
    </source>
</evidence>
<dbReference type="PANTHER" id="PTHR11101">
    <property type="entry name" value="PHOSPHATE TRANSPORTER"/>
    <property type="match status" value="1"/>
</dbReference>
<evidence type="ECO:0000256" key="11">
    <source>
        <dbReference type="RuleBase" id="RU363058"/>
    </source>
</evidence>
<keyword evidence="4" id="KW-1003">Cell membrane</keyword>
<dbReference type="KEGG" id="uli:ETAA1_29080"/>
<feature type="transmembrane region" description="Helical" evidence="11">
    <location>
        <begin position="347"/>
        <end position="367"/>
    </location>
</feature>
<accession>A0A517XTW0</accession>
<comment type="similarity">
    <text evidence="2">Belongs to the inorganic phosphate transporter (PiT) (TC 2.A.20) family. Pit subfamily.</text>
</comment>
<evidence type="ECO:0000256" key="3">
    <source>
        <dbReference type="ARBA" id="ARBA00022448"/>
    </source>
</evidence>
<name>A0A517XTW0_9BACT</name>
<dbReference type="AlphaFoldDB" id="A0A517XTW0"/>
<evidence type="ECO:0000256" key="8">
    <source>
        <dbReference type="ARBA" id="ARBA00022989"/>
    </source>
</evidence>
<evidence type="ECO:0000256" key="4">
    <source>
        <dbReference type="ARBA" id="ARBA00022475"/>
    </source>
</evidence>
<dbReference type="Proteomes" id="UP000319576">
    <property type="component" value="Chromosome"/>
</dbReference>
<proteinExistence type="inferred from homology"/>
<evidence type="ECO:0000256" key="5">
    <source>
        <dbReference type="ARBA" id="ARBA00022592"/>
    </source>
</evidence>
<feature type="transmembrane region" description="Helical" evidence="11">
    <location>
        <begin position="64"/>
        <end position="86"/>
    </location>
</feature>
<dbReference type="GO" id="GO:0015293">
    <property type="term" value="F:symporter activity"/>
    <property type="evidence" value="ECO:0007669"/>
    <property type="project" value="UniProtKB-KW"/>
</dbReference>
<dbReference type="EMBL" id="CP036273">
    <property type="protein sequence ID" value="QDU20945.1"/>
    <property type="molecule type" value="Genomic_DNA"/>
</dbReference>
<dbReference type="OrthoDB" id="9779554at2"/>
<dbReference type="Pfam" id="PF01384">
    <property type="entry name" value="PHO4"/>
    <property type="match status" value="1"/>
</dbReference>
<evidence type="ECO:0000256" key="6">
    <source>
        <dbReference type="ARBA" id="ARBA00022692"/>
    </source>
</evidence>
<keyword evidence="3 11" id="KW-0813">Transport</keyword>
<gene>
    <name evidence="12" type="primary">pitA</name>
    <name evidence="12" type="ORF">ETAA1_29080</name>
</gene>
<sequence length="465" mass="48351">MSFWDAAAALPTVPLLCLCVALLVAFGFEFINGFHDTANAVTTVIYTRTMRPTPAVLYSGVMNFFGAAMTVVVGTAAVAFSVVNLLPVDLLAEANSNAALVTVLALLLAGVGWNLGTWYLGLPVSSSHTLIGSILGVGIANGLWNGAGIGGVNWGKAGEVGLGLLLSPMVGFFCAGALLLVMKRVFRDPRLYAPPADGDAPPRWVRGVLILTCGGVSFAHGSNDGQKGMGLLLLVLIGFLPAHYALDTNNPGEAKDVAAAVGPIRAEFEKHKAAVPPALDRDLTFLSTVLDGKDSFEQLSREADDRWAVRQAIFRCRRAVAGADLPPELRAGLEPHRKTLAGAIEFVPIWVIIGTAVALGVGTCVGYKRIVVTVAERIGKSHLTYAQGAAAEAVAAATISVADVLKLPVSTTQVLSSGVAGTMAANRSGIQGATVRRILIAWGLTLPACMTLSGLLLIVGRVLIG</sequence>
<evidence type="ECO:0000256" key="1">
    <source>
        <dbReference type="ARBA" id="ARBA00004651"/>
    </source>
</evidence>
<dbReference type="PANTHER" id="PTHR11101:SF65">
    <property type="entry name" value="LOW-AFFINITY INORGANIC PHOSPHATE TRANSPORTER PITA-RELATED"/>
    <property type="match status" value="1"/>
</dbReference>
<dbReference type="InterPro" id="IPR001204">
    <property type="entry name" value="Phos_transporter"/>
</dbReference>
<evidence type="ECO:0000256" key="7">
    <source>
        <dbReference type="ARBA" id="ARBA00022847"/>
    </source>
</evidence>
<feature type="transmembrane region" description="Helical" evidence="11">
    <location>
        <begin position="160"/>
        <end position="181"/>
    </location>
</feature>
<keyword evidence="5 11" id="KW-0592">Phosphate transport</keyword>
<dbReference type="GO" id="GO:0035435">
    <property type="term" value="P:phosphate ion transmembrane transport"/>
    <property type="evidence" value="ECO:0007669"/>
    <property type="project" value="TreeGrafter"/>
</dbReference>
<protein>
    <recommendedName>
        <fullName evidence="11">Phosphate transporter</fullName>
    </recommendedName>
</protein>
<reference evidence="12 13" key="1">
    <citation type="submission" date="2019-02" db="EMBL/GenBank/DDBJ databases">
        <title>Deep-cultivation of Planctomycetes and their phenomic and genomic characterization uncovers novel biology.</title>
        <authorList>
            <person name="Wiegand S."/>
            <person name="Jogler M."/>
            <person name="Boedeker C."/>
            <person name="Pinto D."/>
            <person name="Vollmers J."/>
            <person name="Rivas-Marin E."/>
            <person name="Kohn T."/>
            <person name="Peeters S.H."/>
            <person name="Heuer A."/>
            <person name="Rast P."/>
            <person name="Oberbeckmann S."/>
            <person name="Bunk B."/>
            <person name="Jeske O."/>
            <person name="Meyerdierks A."/>
            <person name="Storesund J.E."/>
            <person name="Kallscheuer N."/>
            <person name="Luecker S."/>
            <person name="Lage O.M."/>
            <person name="Pohl T."/>
            <person name="Merkel B.J."/>
            <person name="Hornburger P."/>
            <person name="Mueller R.-W."/>
            <person name="Bruemmer F."/>
            <person name="Labrenz M."/>
            <person name="Spormann A.M."/>
            <person name="Op den Camp H."/>
            <person name="Overmann J."/>
            <person name="Amann R."/>
            <person name="Jetten M.S.M."/>
            <person name="Mascher T."/>
            <person name="Medema M.H."/>
            <person name="Devos D.P."/>
            <person name="Kaster A.-K."/>
            <person name="Ovreas L."/>
            <person name="Rohde M."/>
            <person name="Galperin M.Y."/>
            <person name="Jogler C."/>
        </authorList>
    </citation>
    <scope>NUCLEOTIDE SEQUENCE [LARGE SCALE GENOMIC DNA]</scope>
    <source>
        <strain evidence="12 13">ETA_A1</strain>
    </source>
</reference>
<comment type="catalytic activity">
    <reaction evidence="10">
        <text>phosphate(in) + H(+)(in) = phosphate(out) + H(+)(out)</text>
        <dbReference type="Rhea" id="RHEA:29939"/>
        <dbReference type="ChEBI" id="CHEBI:15378"/>
        <dbReference type="ChEBI" id="CHEBI:43474"/>
    </reaction>
</comment>
<evidence type="ECO:0000256" key="2">
    <source>
        <dbReference type="ARBA" id="ARBA00005342"/>
    </source>
</evidence>
<keyword evidence="13" id="KW-1185">Reference proteome</keyword>
<dbReference type="GO" id="GO:0005315">
    <property type="term" value="F:phosphate transmembrane transporter activity"/>
    <property type="evidence" value="ECO:0007669"/>
    <property type="project" value="InterPro"/>
</dbReference>
<keyword evidence="9 11" id="KW-0472">Membrane</keyword>
<keyword evidence="6 11" id="KW-0812">Transmembrane</keyword>
<comment type="subcellular location">
    <subcellularLocation>
        <location evidence="1">Cell membrane</location>
        <topology evidence="1">Multi-pass membrane protein</topology>
    </subcellularLocation>
    <subcellularLocation>
        <location evidence="11">Membrane</location>
        <topology evidence="11">Multi-pass membrane protein</topology>
    </subcellularLocation>
</comment>
<organism evidence="12 13">
    <name type="scientific">Urbifossiella limnaea</name>
    <dbReference type="NCBI Taxonomy" id="2528023"/>
    <lineage>
        <taxon>Bacteria</taxon>
        <taxon>Pseudomonadati</taxon>
        <taxon>Planctomycetota</taxon>
        <taxon>Planctomycetia</taxon>
        <taxon>Gemmatales</taxon>
        <taxon>Gemmataceae</taxon>
        <taxon>Urbifossiella</taxon>
    </lineage>
</organism>
<evidence type="ECO:0000313" key="12">
    <source>
        <dbReference type="EMBL" id="QDU20945.1"/>
    </source>
</evidence>
<feature type="transmembrane region" description="Helical" evidence="11">
    <location>
        <begin position="439"/>
        <end position="464"/>
    </location>
</feature>